<organism evidence="3 4">
    <name type="scientific">Thermoflavifilum thermophilum</name>
    <dbReference type="NCBI Taxonomy" id="1393122"/>
    <lineage>
        <taxon>Bacteria</taxon>
        <taxon>Pseudomonadati</taxon>
        <taxon>Bacteroidota</taxon>
        <taxon>Chitinophagia</taxon>
        <taxon>Chitinophagales</taxon>
        <taxon>Chitinophagaceae</taxon>
        <taxon>Thermoflavifilum</taxon>
    </lineage>
</organism>
<dbReference type="OrthoDB" id="9768133at2"/>
<dbReference type="RefSeq" id="WP_092459625.1">
    <property type="nucleotide sequence ID" value="NZ_FPCJ01000001.1"/>
</dbReference>
<proteinExistence type="predicted"/>
<dbReference type="GO" id="GO:0005829">
    <property type="term" value="C:cytosol"/>
    <property type="evidence" value="ECO:0007669"/>
    <property type="project" value="TreeGrafter"/>
</dbReference>
<dbReference type="AlphaFoldDB" id="A0A1I7NF07"/>
<sequence>MDGQQASLQAFRNLVAMRFQLYNSLFSALPFHRVEKTGVLLSMFIIFCEEAYQRGLSPSEIIEQFLCKYTDYQTEKDQVDLLFRFIQYAERQVVLFDALEDAAFGAVNDLNGKGTLKHLLNEVYQQNAWPQLREKLRHFAVRIVLTAHPTQFYPSEVLGIIHDLSQAIMQDNTALVNTYLQQLGKTPFFKKQKPTPYDEAVNLIWYLEHVFYPAVGKILTTLKTHLDGYDDLFTNAPIRLGFWPGGDRDGNPFVTPEITLKVAQALRNAILVCYYRDVRKLRRRLTFKGISGLITQLEELLYQHVFDHPENELLTIEDIREPLIRIREALIRDHNGLFAGMVEELLSKVAAFGLFFASLDIRQDSSIHRRIIDQIAARGQVLPTNYTQLPQEEKLACLSRIQQTVNPDEFSDPLLQDTIRVMAAIRDIQRTNGEEGCHRYIISHATSVIDIMEVYALFLMSGWKPEELRVDIVPLFETIEDLHHASEVMQTLYAYPPYREHLARRGNKQTIMLGFSDGTKDGGYLMANWSIYKAKESLTAISRSFGVHALFFDGRGGPPARGGGKTHQFYASMGQNIANEEIQLTVQGQTISSNFGTTTSAQYNLEQLMHAGISNGLFASRRMTFTPDEEQLLIQLAEESFRAFQALKNHPDFLDYLNYASPLRYYAETNIASRPSSRNRSARLNLNDLRAVPYVGSWSQIKQNVPGYYGVGTALEALYNNGKWKALQQLYQQSLFFRTLLDNCEMSMKKSFFPLTAYLAKHPRFGTIWKMIYEEYEKTRKYLLMLSGASDLMENYPVERLSIQMRERIMLPLLTIQQHALSKIRETKENQLTGMPLETYEKLAIRCSFGIINASRNSA</sequence>
<dbReference type="Proteomes" id="UP000199537">
    <property type="component" value="Unassembled WGS sequence"/>
</dbReference>
<accession>A0A1I7NF07</accession>
<dbReference type="GO" id="GO:0015977">
    <property type="term" value="P:carbon fixation"/>
    <property type="evidence" value="ECO:0007669"/>
    <property type="project" value="InterPro"/>
</dbReference>
<dbReference type="GO" id="GO:0008964">
    <property type="term" value="F:phosphoenolpyruvate carboxylase activity"/>
    <property type="evidence" value="ECO:0007669"/>
    <property type="project" value="InterPro"/>
</dbReference>
<dbReference type="InterPro" id="IPR015813">
    <property type="entry name" value="Pyrv/PenolPyrv_kinase-like_dom"/>
</dbReference>
<dbReference type="STRING" id="1393122.SAMN05660895_1600"/>
<dbReference type="GO" id="GO:0006099">
    <property type="term" value="P:tricarboxylic acid cycle"/>
    <property type="evidence" value="ECO:0007669"/>
    <property type="project" value="InterPro"/>
</dbReference>
<dbReference type="PANTHER" id="PTHR30523:SF6">
    <property type="entry name" value="PHOSPHOENOLPYRUVATE CARBOXYLASE"/>
    <property type="match status" value="1"/>
</dbReference>
<name>A0A1I7NF07_9BACT</name>
<dbReference type="Pfam" id="PF00311">
    <property type="entry name" value="PEPcase"/>
    <property type="match status" value="2"/>
</dbReference>
<gene>
    <name evidence="3" type="ORF">SAMN05660895_1600</name>
</gene>
<dbReference type="PRINTS" id="PR00150">
    <property type="entry name" value="PEPCARBXLASE"/>
</dbReference>
<evidence type="ECO:0000256" key="1">
    <source>
        <dbReference type="ARBA" id="ARBA00003670"/>
    </source>
</evidence>
<keyword evidence="4" id="KW-1185">Reference proteome</keyword>
<comment type="function">
    <text evidence="1">Forms oxaloacetate, a four-carbon dicarboxylic acid source for the tricarboxylic acid cycle.</text>
</comment>
<dbReference type="EMBL" id="FPCJ01000001">
    <property type="protein sequence ID" value="SFV33229.1"/>
    <property type="molecule type" value="Genomic_DNA"/>
</dbReference>
<evidence type="ECO:0000313" key="4">
    <source>
        <dbReference type="Proteomes" id="UP000199537"/>
    </source>
</evidence>
<dbReference type="SUPFAM" id="SSF51621">
    <property type="entry name" value="Phosphoenolpyruvate/pyruvate domain"/>
    <property type="match status" value="1"/>
</dbReference>
<evidence type="ECO:0000256" key="2">
    <source>
        <dbReference type="ARBA" id="ARBA00022419"/>
    </source>
</evidence>
<reference evidence="4" key="1">
    <citation type="submission" date="2016-10" db="EMBL/GenBank/DDBJ databases">
        <authorList>
            <person name="Varghese N."/>
            <person name="Submissions S."/>
        </authorList>
    </citation>
    <scope>NUCLEOTIDE SEQUENCE [LARGE SCALE GENOMIC DNA]</scope>
    <source>
        <strain evidence="4">DSM 14807</strain>
    </source>
</reference>
<protein>
    <recommendedName>
        <fullName evidence="2">Phosphoenolpyruvate carboxylase</fullName>
    </recommendedName>
</protein>
<dbReference type="PANTHER" id="PTHR30523">
    <property type="entry name" value="PHOSPHOENOLPYRUVATE CARBOXYLASE"/>
    <property type="match status" value="1"/>
</dbReference>
<keyword evidence="3" id="KW-0670">Pyruvate</keyword>
<dbReference type="InterPro" id="IPR021135">
    <property type="entry name" value="PEP_COase"/>
</dbReference>
<evidence type="ECO:0000313" key="3">
    <source>
        <dbReference type="EMBL" id="SFV33229.1"/>
    </source>
</evidence>